<keyword evidence="5" id="KW-1185">Reference proteome</keyword>
<comment type="caution">
    <text evidence="4">The sequence shown here is derived from an EMBL/GenBank/DDBJ whole genome shotgun (WGS) entry which is preliminary data.</text>
</comment>
<gene>
    <name evidence="4" type="ORF">BCY89_12020</name>
</gene>
<dbReference type="Proteomes" id="UP000286402">
    <property type="component" value="Unassembled WGS sequence"/>
</dbReference>
<protein>
    <recommendedName>
        <fullName evidence="3">Peptidase M56 domain-containing protein</fullName>
    </recommendedName>
</protein>
<feature type="transmembrane region" description="Helical" evidence="2">
    <location>
        <begin position="268"/>
        <end position="286"/>
    </location>
</feature>
<feature type="transmembrane region" description="Helical" evidence="2">
    <location>
        <begin position="95"/>
        <end position="115"/>
    </location>
</feature>
<keyword evidence="2" id="KW-0812">Transmembrane</keyword>
<dbReference type="CDD" id="cd07341">
    <property type="entry name" value="M56_BlaR1_MecR1_like"/>
    <property type="match status" value="1"/>
</dbReference>
<dbReference type="InterPro" id="IPR008756">
    <property type="entry name" value="Peptidase_M56"/>
</dbReference>
<dbReference type="PANTHER" id="PTHR34978:SF3">
    <property type="entry name" value="SLR0241 PROTEIN"/>
    <property type="match status" value="1"/>
</dbReference>
<evidence type="ECO:0000313" key="5">
    <source>
        <dbReference type="Proteomes" id="UP000286402"/>
    </source>
</evidence>
<feature type="transmembrane region" description="Helical" evidence="2">
    <location>
        <begin position="6"/>
        <end position="23"/>
    </location>
</feature>
<reference evidence="4 5" key="1">
    <citation type="submission" date="2016-07" db="EMBL/GenBank/DDBJ databases">
        <title>Genome analysis of Sphingobacterium siyangense T12B17.</title>
        <authorList>
            <person name="Xu D."/>
            <person name="Su Y."/>
            <person name="Zheng S."/>
        </authorList>
    </citation>
    <scope>NUCLEOTIDE SEQUENCE [LARGE SCALE GENOMIC DNA]</scope>
    <source>
        <strain evidence="4 5">T12B17</strain>
    </source>
</reference>
<accession>A0A420FJC4</accession>
<proteinExistence type="predicted"/>
<sequence length="467" mass="53353">MMLYIGKLIACSGLLYLIYWSILRNQKLLLFNRCYLLGIIPLSVLIPLVQIAVPFDVFNFLNDRNSDVTPAGQIIKQPATDSALFNNYYVDWYDVALLMYVIVTIVLLLKQVWLYRKFLYYIRSATPTHEQSIYCIHGLKTPFSFFQKIYVPKDAYQQGGIDQSIITHERAHANQRHSMDVLFIQILGIFLWFNPFIYLIQKSIRQTHEYLADDVVVKIHEKLRYQHLIIEWSMSTPDINTLPASNFNFLTTKKRLIMLQKRTTRSKLLLMPGLTLLLTVAISTLFSTHVEAQKTTPTTTKKAAAANTAITPPASKQPAAPKTSGRSPKSPTKEMVPPMISQRRSPSQQEGNVRFPEPRKRPAPPQKSPKIIEEISVEEVRFPEPKKKSTPSKKASAIIDEVQVAPKIEEVRVEDIQLRQPKRINLSANATVSSNQDQKDIQVKEETPAKIVLKMKPEVEVKSVNKK</sequence>
<evidence type="ECO:0000313" key="4">
    <source>
        <dbReference type="EMBL" id="RKF32967.1"/>
    </source>
</evidence>
<dbReference type="PANTHER" id="PTHR34978">
    <property type="entry name" value="POSSIBLE SENSOR-TRANSDUCER PROTEIN BLAR"/>
    <property type="match status" value="1"/>
</dbReference>
<evidence type="ECO:0000259" key="3">
    <source>
        <dbReference type="Pfam" id="PF05569"/>
    </source>
</evidence>
<feature type="region of interest" description="Disordered" evidence="1">
    <location>
        <begin position="294"/>
        <end position="375"/>
    </location>
</feature>
<keyword evidence="2" id="KW-1133">Transmembrane helix</keyword>
<evidence type="ECO:0000256" key="2">
    <source>
        <dbReference type="SAM" id="Phobius"/>
    </source>
</evidence>
<organism evidence="4 5">
    <name type="scientific">Sphingobacterium siyangense</name>
    <dbReference type="NCBI Taxonomy" id="459529"/>
    <lineage>
        <taxon>Bacteria</taxon>
        <taxon>Pseudomonadati</taxon>
        <taxon>Bacteroidota</taxon>
        <taxon>Sphingobacteriia</taxon>
        <taxon>Sphingobacteriales</taxon>
        <taxon>Sphingobacteriaceae</taxon>
        <taxon>Sphingobacterium</taxon>
    </lineage>
</organism>
<evidence type="ECO:0000256" key="1">
    <source>
        <dbReference type="SAM" id="MobiDB-lite"/>
    </source>
</evidence>
<dbReference type="RefSeq" id="WP_120335272.1">
    <property type="nucleotide sequence ID" value="NZ_CP070350.1"/>
</dbReference>
<feature type="domain" description="Peptidase M56" evidence="3">
    <location>
        <begin position="131"/>
        <end position="259"/>
    </location>
</feature>
<dbReference type="AlphaFoldDB" id="A0A420FJC4"/>
<keyword evidence="2" id="KW-0472">Membrane</keyword>
<feature type="compositionally biased region" description="Low complexity" evidence="1">
    <location>
        <begin position="294"/>
        <end position="314"/>
    </location>
</feature>
<dbReference type="EMBL" id="MCAQ01000026">
    <property type="protein sequence ID" value="RKF32967.1"/>
    <property type="molecule type" value="Genomic_DNA"/>
</dbReference>
<dbReference type="InterPro" id="IPR052173">
    <property type="entry name" value="Beta-lactam_resp_regulator"/>
</dbReference>
<feature type="compositionally biased region" description="Polar residues" evidence="1">
    <location>
        <begin position="342"/>
        <end position="351"/>
    </location>
</feature>
<feature type="transmembrane region" description="Helical" evidence="2">
    <location>
        <begin position="35"/>
        <end position="55"/>
    </location>
</feature>
<name>A0A420FJC4_9SPHI</name>
<dbReference type="Pfam" id="PF05569">
    <property type="entry name" value="Peptidase_M56"/>
    <property type="match status" value="1"/>
</dbReference>